<dbReference type="GO" id="GO:0005739">
    <property type="term" value="C:mitochondrion"/>
    <property type="evidence" value="ECO:0007669"/>
    <property type="project" value="UniProtKB-SubCell"/>
</dbReference>
<dbReference type="InterPro" id="IPR042272">
    <property type="entry name" value="ATP12_ATP_synth-F1-assembly_N"/>
</dbReference>
<evidence type="ECO:0000256" key="3">
    <source>
        <dbReference type="ARBA" id="ARBA00022946"/>
    </source>
</evidence>
<keyword evidence="3" id="KW-0809">Transit peptide</keyword>
<gene>
    <name evidence="6" type="ORF">HIM_04889</name>
</gene>
<comment type="similarity">
    <text evidence="2">Belongs to the ATP12 family.</text>
</comment>
<organism evidence="6 7">
    <name type="scientific">Hirsutella minnesotensis 3608</name>
    <dbReference type="NCBI Taxonomy" id="1043627"/>
    <lineage>
        <taxon>Eukaryota</taxon>
        <taxon>Fungi</taxon>
        <taxon>Dikarya</taxon>
        <taxon>Ascomycota</taxon>
        <taxon>Pezizomycotina</taxon>
        <taxon>Sordariomycetes</taxon>
        <taxon>Hypocreomycetidae</taxon>
        <taxon>Hypocreales</taxon>
        <taxon>Ophiocordycipitaceae</taxon>
        <taxon>Hirsutella</taxon>
    </lineage>
</organism>
<sequence>MRPPTRTALGLLLRHPNGPLSARLVHCSAIKAANVAPILGTGPPPEPPSPVQRSYNDRIERRRKQAEMLKEAKVIRSAKDGKSRTVSSRFWKHVSVQEVNGALEIHLDTRPLRHPQTKEIVRLPLSKANLATALALEWDSLTSARQATKQHLIPLTSLICRALDIADDDAASPSGTGKTRREITTSVLRYLDTDSLLCWAPPAGPYDLRNEAGESLRDVQQRAAEETVSFLTTHVWPGVTIDPVLDGHSIMPRKQADGVREIVQGWIEGLGAWEIAGLERATLAGKSLLAAARIVAEWSEGDAGRREVAVDSKFGIHEAAKAISLEIDWQAEQWGEVEDTHDVHKEDIRRQLGSVVLLVSGTGQGSR</sequence>
<dbReference type="PANTHER" id="PTHR21013:SF10">
    <property type="entry name" value="ATP SYNTHASE MITOCHONDRIAL F1 COMPLEX ASSEMBLY FACTOR 2"/>
    <property type="match status" value="1"/>
</dbReference>
<dbReference type="Proteomes" id="UP000054481">
    <property type="component" value="Unassembled WGS sequence"/>
</dbReference>
<dbReference type="GO" id="GO:0033615">
    <property type="term" value="P:mitochondrial proton-transporting ATP synthase complex assembly"/>
    <property type="evidence" value="ECO:0007669"/>
    <property type="project" value="TreeGrafter"/>
</dbReference>
<dbReference type="InterPro" id="IPR023335">
    <property type="entry name" value="ATP12_ortho_dom_sf"/>
</dbReference>
<dbReference type="AlphaFoldDB" id="A0A0F8A0Z6"/>
<protein>
    <recommendedName>
        <fullName evidence="8">ATP synthase mitochondrial F1 complex assembly factor 2</fullName>
    </recommendedName>
</protein>
<evidence type="ECO:0000313" key="6">
    <source>
        <dbReference type="EMBL" id="KJZ75732.1"/>
    </source>
</evidence>
<accession>A0A0F8A0Z6</accession>
<dbReference type="OrthoDB" id="5322896at2759"/>
<dbReference type="EMBL" id="KQ030515">
    <property type="protein sequence ID" value="KJZ75732.1"/>
    <property type="molecule type" value="Genomic_DNA"/>
</dbReference>
<evidence type="ECO:0000256" key="5">
    <source>
        <dbReference type="ARBA" id="ARBA00023186"/>
    </source>
</evidence>
<proteinExistence type="inferred from homology"/>
<evidence type="ECO:0000256" key="4">
    <source>
        <dbReference type="ARBA" id="ARBA00023128"/>
    </source>
</evidence>
<dbReference type="Gene3D" id="3.30.2180.10">
    <property type="entry name" value="ATP12-like"/>
    <property type="match status" value="1"/>
</dbReference>
<comment type="subcellular location">
    <subcellularLocation>
        <location evidence="1">Mitochondrion</location>
    </subcellularLocation>
</comment>
<dbReference type="InterPro" id="IPR011419">
    <property type="entry name" value="ATP12_ATP_synth-F1-assembly"/>
</dbReference>
<name>A0A0F8A0Z6_9HYPO</name>
<evidence type="ECO:0000313" key="7">
    <source>
        <dbReference type="Proteomes" id="UP000054481"/>
    </source>
</evidence>
<keyword evidence="4" id="KW-0496">Mitochondrion</keyword>
<evidence type="ECO:0000256" key="1">
    <source>
        <dbReference type="ARBA" id="ARBA00004173"/>
    </source>
</evidence>
<keyword evidence="5" id="KW-0143">Chaperone</keyword>
<dbReference type="Pfam" id="PF07542">
    <property type="entry name" value="ATP12"/>
    <property type="match status" value="1"/>
</dbReference>
<evidence type="ECO:0008006" key="8">
    <source>
        <dbReference type="Google" id="ProtNLM"/>
    </source>
</evidence>
<dbReference type="Gene3D" id="1.10.3580.10">
    <property type="entry name" value="ATP12 ATPase"/>
    <property type="match status" value="1"/>
</dbReference>
<keyword evidence="7" id="KW-1185">Reference proteome</keyword>
<dbReference type="PANTHER" id="PTHR21013">
    <property type="entry name" value="ATP SYNTHASE MITOCHONDRIAL F1 COMPLEX ASSEMBLY FACTOR 2/ATP12 PROTEIN, MITOCHONDRIAL PRECURSOR"/>
    <property type="match status" value="1"/>
</dbReference>
<dbReference type="SUPFAM" id="SSF160909">
    <property type="entry name" value="ATP12-like"/>
    <property type="match status" value="1"/>
</dbReference>
<evidence type="ECO:0000256" key="2">
    <source>
        <dbReference type="ARBA" id="ARBA00008231"/>
    </source>
</evidence>
<reference evidence="6 7" key="1">
    <citation type="journal article" date="2014" name="Genome Biol. Evol.">
        <title>Comparative genomics and transcriptomics analyses reveal divergent lifestyle features of nematode endoparasitic fungus Hirsutella minnesotensis.</title>
        <authorList>
            <person name="Lai Y."/>
            <person name="Liu K."/>
            <person name="Zhang X."/>
            <person name="Zhang X."/>
            <person name="Li K."/>
            <person name="Wang N."/>
            <person name="Shu C."/>
            <person name="Wu Y."/>
            <person name="Wang C."/>
            <person name="Bushley K.E."/>
            <person name="Xiang M."/>
            <person name="Liu X."/>
        </authorList>
    </citation>
    <scope>NUCLEOTIDE SEQUENCE [LARGE SCALE GENOMIC DNA]</scope>
    <source>
        <strain evidence="6 7">3608</strain>
    </source>
</reference>